<feature type="compositionally biased region" description="Basic and acidic residues" evidence="1">
    <location>
        <begin position="78"/>
        <end position="101"/>
    </location>
</feature>
<dbReference type="EMBL" id="BGOW01000003">
    <property type="protein sequence ID" value="GBL44736.1"/>
    <property type="molecule type" value="Genomic_DNA"/>
</dbReference>
<dbReference type="RefSeq" id="WP_124703589.1">
    <property type="nucleotide sequence ID" value="NZ_BGOW01000003.1"/>
</dbReference>
<organism evidence="3 4">
    <name type="scientific">Sulfuriferula multivorans</name>
    <dbReference type="NCBI Taxonomy" id="1559896"/>
    <lineage>
        <taxon>Bacteria</taxon>
        <taxon>Pseudomonadati</taxon>
        <taxon>Pseudomonadota</taxon>
        <taxon>Betaproteobacteria</taxon>
        <taxon>Nitrosomonadales</taxon>
        <taxon>Sulfuricellaceae</taxon>
        <taxon>Sulfuriferula</taxon>
    </lineage>
</organism>
<dbReference type="OrthoDB" id="8566264at2"/>
<reference evidence="3 4" key="1">
    <citation type="journal article" date="2019" name="Front. Microbiol.">
        <title>Genomes of Neutrophilic Sulfur-Oxidizing Chemolithoautotrophs Representing 9 Proteobacterial Species From 8 Genera.</title>
        <authorList>
            <person name="Watanabe T."/>
            <person name="Kojima H."/>
            <person name="Umezawa K."/>
            <person name="Hori C."/>
            <person name="Takasuka T.E."/>
            <person name="Kato Y."/>
            <person name="Fukui M."/>
        </authorList>
    </citation>
    <scope>NUCLEOTIDE SEQUENCE [LARGE SCALE GENOMIC DNA]</scope>
    <source>
        <strain evidence="3 4">TTN</strain>
    </source>
</reference>
<proteinExistence type="predicted"/>
<sequence length="107" mass="11167">MASKKNILNIALGSAFVAAFSTAAVVNAAQNPFAMQSMDKGYMTADSHMAKDSKAMDGNCGSAHMKTKEGACSGKKKMMQDKKGSHKEMGGSKNDADKKAADMPAAM</sequence>
<protein>
    <recommendedName>
        <fullName evidence="5">Pentapeptide MXKDX repeat protein</fullName>
    </recommendedName>
</protein>
<evidence type="ECO:0008006" key="5">
    <source>
        <dbReference type="Google" id="ProtNLM"/>
    </source>
</evidence>
<gene>
    <name evidence="3" type="ORF">SFMTTN_0537</name>
</gene>
<feature type="signal peptide" evidence="2">
    <location>
        <begin position="1"/>
        <end position="23"/>
    </location>
</feature>
<comment type="caution">
    <text evidence="3">The sequence shown here is derived from an EMBL/GenBank/DDBJ whole genome shotgun (WGS) entry which is preliminary data.</text>
</comment>
<name>A0A401JB14_9PROT</name>
<evidence type="ECO:0000256" key="1">
    <source>
        <dbReference type="SAM" id="MobiDB-lite"/>
    </source>
</evidence>
<keyword evidence="2" id="KW-0732">Signal</keyword>
<dbReference type="Proteomes" id="UP000286806">
    <property type="component" value="Unassembled WGS sequence"/>
</dbReference>
<dbReference type="AlphaFoldDB" id="A0A401JB14"/>
<evidence type="ECO:0000313" key="4">
    <source>
        <dbReference type="Proteomes" id="UP000286806"/>
    </source>
</evidence>
<feature type="chain" id="PRO_5019231567" description="Pentapeptide MXKDX repeat protein" evidence="2">
    <location>
        <begin position="24"/>
        <end position="107"/>
    </location>
</feature>
<evidence type="ECO:0000313" key="3">
    <source>
        <dbReference type="EMBL" id="GBL44736.1"/>
    </source>
</evidence>
<evidence type="ECO:0000256" key="2">
    <source>
        <dbReference type="SAM" id="SignalP"/>
    </source>
</evidence>
<keyword evidence="4" id="KW-1185">Reference proteome</keyword>
<feature type="region of interest" description="Disordered" evidence="1">
    <location>
        <begin position="56"/>
        <end position="107"/>
    </location>
</feature>
<accession>A0A401JB14</accession>